<dbReference type="AlphaFoldDB" id="A0A7W5ZTX5"/>
<organism evidence="1 2">
    <name type="scientific">Runella defluvii</name>
    <dbReference type="NCBI Taxonomy" id="370973"/>
    <lineage>
        <taxon>Bacteria</taxon>
        <taxon>Pseudomonadati</taxon>
        <taxon>Bacteroidota</taxon>
        <taxon>Cytophagia</taxon>
        <taxon>Cytophagales</taxon>
        <taxon>Spirosomataceae</taxon>
        <taxon>Runella</taxon>
    </lineage>
</organism>
<reference evidence="1 2" key="1">
    <citation type="submission" date="2020-08" db="EMBL/GenBank/DDBJ databases">
        <title>Genomic Encyclopedia of Type Strains, Phase IV (KMG-IV): sequencing the most valuable type-strain genomes for metagenomic binning, comparative biology and taxonomic classification.</title>
        <authorList>
            <person name="Goeker M."/>
        </authorList>
    </citation>
    <scope>NUCLEOTIDE SEQUENCE [LARGE SCALE GENOMIC DNA]</scope>
    <source>
        <strain evidence="1 2">DSM 17976</strain>
    </source>
</reference>
<dbReference type="EMBL" id="JACIBY010000024">
    <property type="protein sequence ID" value="MBB3842006.1"/>
    <property type="molecule type" value="Genomic_DNA"/>
</dbReference>
<comment type="caution">
    <text evidence="1">The sequence shown here is derived from an EMBL/GenBank/DDBJ whole genome shotgun (WGS) entry which is preliminary data.</text>
</comment>
<accession>A0A7W5ZTX5</accession>
<proteinExistence type="predicted"/>
<sequence length="219" mass="25511">MFSKSKNVAELAAQTSHVQILNPDFGDEILYIEGQPRDYRFDARNGTFKLGEEEILTDHNGQPLKSFTFQPLAWRIFTDTLFGREREETWAEIFFVDSENCLSVIMFNNSSVKELQKLIQPLFYKRKKLSEVVLTMTPESHENTKIKPKATYFIAKFKMEDAMPERIEAFGQYADCNRIYRLDTLTNGAIYHFVADCFYNALAEQEKEEPIIEEFKQAA</sequence>
<protein>
    <submittedName>
        <fullName evidence="1">Uncharacterized protein</fullName>
    </submittedName>
</protein>
<keyword evidence="2" id="KW-1185">Reference proteome</keyword>
<dbReference type="RefSeq" id="WP_183980050.1">
    <property type="nucleotide sequence ID" value="NZ_JACIBY010000024.1"/>
</dbReference>
<name>A0A7W5ZTX5_9BACT</name>
<evidence type="ECO:0000313" key="2">
    <source>
        <dbReference type="Proteomes" id="UP000541352"/>
    </source>
</evidence>
<evidence type="ECO:0000313" key="1">
    <source>
        <dbReference type="EMBL" id="MBB3842006.1"/>
    </source>
</evidence>
<gene>
    <name evidence="1" type="ORF">FHS57_006035</name>
</gene>
<dbReference type="Proteomes" id="UP000541352">
    <property type="component" value="Unassembled WGS sequence"/>
</dbReference>